<dbReference type="Proteomes" id="UP000050741">
    <property type="component" value="Unassembled WGS sequence"/>
</dbReference>
<dbReference type="AlphaFoldDB" id="A0A183CRT1"/>
<evidence type="ECO:0000256" key="1">
    <source>
        <dbReference type="SAM" id="MobiDB-lite"/>
    </source>
</evidence>
<evidence type="ECO:0000313" key="2">
    <source>
        <dbReference type="Proteomes" id="UP000050741"/>
    </source>
</evidence>
<feature type="compositionally biased region" description="Polar residues" evidence="1">
    <location>
        <begin position="32"/>
        <end position="43"/>
    </location>
</feature>
<reference evidence="2" key="1">
    <citation type="submission" date="2013-12" db="EMBL/GenBank/DDBJ databases">
        <authorList>
            <person name="Aslett M."/>
        </authorList>
    </citation>
    <scope>NUCLEOTIDE SEQUENCE [LARGE SCALE GENOMIC DNA]</scope>
    <source>
        <strain evidence="2">Lindley</strain>
    </source>
</reference>
<feature type="region of interest" description="Disordered" evidence="1">
    <location>
        <begin position="66"/>
        <end position="122"/>
    </location>
</feature>
<feature type="compositionally biased region" description="Gly residues" evidence="1">
    <location>
        <begin position="93"/>
        <end position="103"/>
    </location>
</feature>
<reference evidence="3" key="3">
    <citation type="submission" date="2016-06" db="UniProtKB">
        <authorList>
            <consortium name="WormBaseParasite"/>
        </authorList>
    </citation>
    <scope>IDENTIFICATION</scope>
</reference>
<accession>A0A183CRT1</accession>
<name>A0A183CRT1_GLOPA</name>
<protein>
    <submittedName>
        <fullName evidence="3">Jun domain-containing protein</fullName>
    </submittedName>
</protein>
<sequence>MSSTFWARLAQIPDKSESFAPRSGMAFPRSAPSGSFGDTSNANSRGIQQLLATVAEKLPKIAETMANLGGNGRTGPGPVGEDSGNALAQLFGGKTGGSNGGGKNFALSSVFGSGLDDAPRRR</sequence>
<feature type="compositionally biased region" description="Gly residues" evidence="1">
    <location>
        <begin position="69"/>
        <end position="78"/>
    </location>
</feature>
<organism evidence="2 3">
    <name type="scientific">Globodera pallida</name>
    <name type="common">Potato cyst nematode worm</name>
    <name type="synonym">Heterodera pallida</name>
    <dbReference type="NCBI Taxonomy" id="36090"/>
    <lineage>
        <taxon>Eukaryota</taxon>
        <taxon>Metazoa</taxon>
        <taxon>Ecdysozoa</taxon>
        <taxon>Nematoda</taxon>
        <taxon>Chromadorea</taxon>
        <taxon>Rhabditida</taxon>
        <taxon>Tylenchina</taxon>
        <taxon>Tylenchomorpha</taxon>
        <taxon>Tylenchoidea</taxon>
        <taxon>Heteroderidae</taxon>
        <taxon>Heteroderinae</taxon>
        <taxon>Globodera</taxon>
    </lineage>
</organism>
<feature type="region of interest" description="Disordered" evidence="1">
    <location>
        <begin position="17"/>
        <end position="43"/>
    </location>
</feature>
<keyword evidence="2" id="KW-1185">Reference proteome</keyword>
<reference evidence="2" key="2">
    <citation type="submission" date="2014-05" db="EMBL/GenBank/DDBJ databases">
        <title>The genome and life-stage specific transcriptomes of Globodera pallida elucidate key aspects of plant parasitism by a cyst nematode.</title>
        <authorList>
            <person name="Cotton J.A."/>
            <person name="Lilley C.J."/>
            <person name="Jones L.M."/>
            <person name="Kikuchi T."/>
            <person name="Reid A.J."/>
            <person name="Thorpe P."/>
            <person name="Tsai I.J."/>
            <person name="Beasley H."/>
            <person name="Blok V."/>
            <person name="Cock P.J.A."/>
            <person name="Van den Akker S.E."/>
            <person name="Holroyd N."/>
            <person name="Hunt M."/>
            <person name="Mantelin S."/>
            <person name="Naghra H."/>
            <person name="Pain A."/>
            <person name="Palomares-Rius J.E."/>
            <person name="Zarowiecki M."/>
            <person name="Berriman M."/>
            <person name="Jones J.T."/>
            <person name="Urwin P.E."/>
        </authorList>
    </citation>
    <scope>NUCLEOTIDE SEQUENCE [LARGE SCALE GENOMIC DNA]</scope>
    <source>
        <strain evidence="2">Lindley</strain>
    </source>
</reference>
<proteinExistence type="predicted"/>
<evidence type="ECO:0000313" key="3">
    <source>
        <dbReference type="WBParaSite" id="GPLIN_001558900"/>
    </source>
</evidence>
<dbReference type="WBParaSite" id="GPLIN_001558900">
    <property type="protein sequence ID" value="GPLIN_001558900"/>
    <property type="gene ID" value="GPLIN_001558900"/>
</dbReference>